<feature type="domain" description="SsuA/THI5-like" evidence="5">
    <location>
        <begin position="60"/>
        <end position="262"/>
    </location>
</feature>
<accession>A0A372G2Z1</accession>
<dbReference type="PANTHER" id="PTHR30024:SF47">
    <property type="entry name" value="TAURINE-BINDING PERIPLASMIC PROTEIN"/>
    <property type="match status" value="1"/>
</dbReference>
<proteinExistence type="inferred from homology"/>
<sequence>MKRRRAVAALAALAFLPLTACGDDSSAGSGSDGEMTIRLGFAGAVLSPGAAMYTSLPEVLGFWGEDNLKVEITRIEGTAVALSAMVGNQIDVAVVSGEAVVPPISEGQPFVIPYSLSQRGIVATAVPADSPINGLGDLGGKTVGVPNLATGAVTFTKAGAAEAGVDPNSIKFVAIGTGAQAANAIKSGQVDAVSDTDTSVVGFQQAGADLKVLDSAINDKLVIGVVAATTKSIMADKKAELEAWARGVAKATEWMQANPEEAVKAHYRKFPETRPSGEDGTVIAAGVAQVTARLQSIKAADNGEYGSIRNDQLEYIIQYLTENGQIKQSVEVSAIYDGSLIAGVNAFDKAAVRAVTAPS</sequence>
<gene>
    <name evidence="6" type="ORF">D0Q02_05295</name>
</gene>
<dbReference type="Pfam" id="PF09084">
    <property type="entry name" value="NMT1"/>
    <property type="match status" value="1"/>
</dbReference>
<dbReference type="InterPro" id="IPR015168">
    <property type="entry name" value="SsuA/THI5"/>
</dbReference>
<evidence type="ECO:0000256" key="3">
    <source>
        <dbReference type="ARBA" id="ARBA00022729"/>
    </source>
</evidence>
<reference evidence="6 7" key="1">
    <citation type="submission" date="2018-08" db="EMBL/GenBank/DDBJ databases">
        <title>Verrucosispora craniellae sp. nov., isolated from a marine sponge in the South China Sea.</title>
        <authorList>
            <person name="Li L."/>
            <person name="Lin H.W."/>
        </authorList>
    </citation>
    <scope>NUCLEOTIDE SEQUENCE [LARGE SCALE GENOMIC DNA]</scope>
    <source>
        <strain evidence="6 7">LHW63014</strain>
    </source>
</reference>
<dbReference type="PANTHER" id="PTHR30024">
    <property type="entry name" value="ALIPHATIC SULFONATES-BINDING PROTEIN-RELATED"/>
    <property type="match status" value="1"/>
</dbReference>
<keyword evidence="3 4" id="KW-0732">Signal</keyword>
<name>A0A372G2Z1_9ACTN</name>
<comment type="caution">
    <text evidence="6">The sequence shown here is derived from an EMBL/GenBank/DDBJ whole genome shotgun (WGS) entry which is preliminary data.</text>
</comment>
<dbReference type="Gene3D" id="3.40.190.10">
    <property type="entry name" value="Periplasmic binding protein-like II"/>
    <property type="match status" value="2"/>
</dbReference>
<evidence type="ECO:0000313" key="7">
    <source>
        <dbReference type="Proteomes" id="UP000262621"/>
    </source>
</evidence>
<dbReference type="AlphaFoldDB" id="A0A372G2Z1"/>
<dbReference type="GO" id="GO:0042597">
    <property type="term" value="C:periplasmic space"/>
    <property type="evidence" value="ECO:0007669"/>
    <property type="project" value="UniProtKB-SubCell"/>
</dbReference>
<dbReference type="EMBL" id="QVFU01000003">
    <property type="protein sequence ID" value="RFS47417.1"/>
    <property type="molecule type" value="Genomic_DNA"/>
</dbReference>
<comment type="similarity">
    <text evidence="2">Belongs to the bacterial solute-binding protein SsuA/TauA family.</text>
</comment>
<dbReference type="RefSeq" id="WP_117226855.1">
    <property type="nucleotide sequence ID" value="NZ_CP061725.1"/>
</dbReference>
<comment type="subcellular location">
    <subcellularLocation>
        <location evidence="1">Periplasm</location>
    </subcellularLocation>
</comment>
<dbReference type="OrthoDB" id="174578at2"/>
<feature type="chain" id="PRO_5016926870" evidence="4">
    <location>
        <begin position="23"/>
        <end position="359"/>
    </location>
</feature>
<evidence type="ECO:0000313" key="6">
    <source>
        <dbReference type="EMBL" id="RFS47417.1"/>
    </source>
</evidence>
<evidence type="ECO:0000256" key="4">
    <source>
        <dbReference type="SAM" id="SignalP"/>
    </source>
</evidence>
<dbReference type="Proteomes" id="UP000262621">
    <property type="component" value="Unassembled WGS sequence"/>
</dbReference>
<feature type="signal peptide" evidence="4">
    <location>
        <begin position="1"/>
        <end position="22"/>
    </location>
</feature>
<dbReference type="SUPFAM" id="SSF53850">
    <property type="entry name" value="Periplasmic binding protein-like II"/>
    <property type="match status" value="1"/>
</dbReference>
<protein>
    <submittedName>
        <fullName evidence="6">ABC transporter substrate-binding protein</fullName>
    </submittedName>
</protein>
<organism evidence="6 7">
    <name type="scientific">Micromonospora craniellae</name>
    <dbReference type="NCBI Taxonomy" id="2294034"/>
    <lineage>
        <taxon>Bacteria</taxon>
        <taxon>Bacillati</taxon>
        <taxon>Actinomycetota</taxon>
        <taxon>Actinomycetes</taxon>
        <taxon>Micromonosporales</taxon>
        <taxon>Micromonosporaceae</taxon>
        <taxon>Micromonospora</taxon>
    </lineage>
</organism>
<evidence type="ECO:0000256" key="1">
    <source>
        <dbReference type="ARBA" id="ARBA00004418"/>
    </source>
</evidence>
<keyword evidence="7" id="KW-1185">Reference proteome</keyword>
<evidence type="ECO:0000259" key="5">
    <source>
        <dbReference type="Pfam" id="PF09084"/>
    </source>
</evidence>
<dbReference type="GO" id="GO:0042918">
    <property type="term" value="P:alkanesulfonate transmembrane transport"/>
    <property type="evidence" value="ECO:0007669"/>
    <property type="project" value="TreeGrafter"/>
</dbReference>
<evidence type="ECO:0000256" key="2">
    <source>
        <dbReference type="ARBA" id="ARBA00010742"/>
    </source>
</evidence>